<evidence type="ECO:0000313" key="1">
    <source>
        <dbReference type="Proteomes" id="UP000887565"/>
    </source>
</evidence>
<sequence>MTIYGRFSLYKRLFCHCEKLVWAELDAIQPIIDKEQRTVAVGDIDNCGFDWELRGYAVG</sequence>
<organism evidence="1 2">
    <name type="scientific">Romanomermis culicivorax</name>
    <name type="common">Nematode worm</name>
    <dbReference type="NCBI Taxonomy" id="13658"/>
    <lineage>
        <taxon>Eukaryota</taxon>
        <taxon>Metazoa</taxon>
        <taxon>Ecdysozoa</taxon>
        <taxon>Nematoda</taxon>
        <taxon>Enoplea</taxon>
        <taxon>Dorylaimia</taxon>
        <taxon>Mermithida</taxon>
        <taxon>Mermithoidea</taxon>
        <taxon>Mermithidae</taxon>
        <taxon>Romanomermis</taxon>
    </lineage>
</organism>
<dbReference type="Proteomes" id="UP000887565">
    <property type="component" value="Unplaced"/>
</dbReference>
<protein>
    <submittedName>
        <fullName evidence="2">Uncharacterized protein</fullName>
    </submittedName>
</protein>
<dbReference type="AlphaFoldDB" id="A0A915JY71"/>
<accession>A0A915JY71</accession>
<evidence type="ECO:0000313" key="2">
    <source>
        <dbReference type="WBParaSite" id="nRc.2.0.1.t31401-RA"/>
    </source>
</evidence>
<name>A0A915JY71_ROMCU</name>
<proteinExistence type="predicted"/>
<keyword evidence="1" id="KW-1185">Reference proteome</keyword>
<dbReference type="WBParaSite" id="nRc.2.0.1.t31401-RA">
    <property type="protein sequence ID" value="nRc.2.0.1.t31401-RA"/>
    <property type="gene ID" value="nRc.2.0.1.g31401"/>
</dbReference>
<reference evidence="2" key="1">
    <citation type="submission" date="2022-11" db="UniProtKB">
        <authorList>
            <consortium name="WormBaseParasite"/>
        </authorList>
    </citation>
    <scope>IDENTIFICATION</scope>
</reference>